<reference evidence="2 3" key="1">
    <citation type="submission" date="2016-10" db="EMBL/GenBank/DDBJ databases">
        <authorList>
            <person name="de Groot N.N."/>
        </authorList>
    </citation>
    <scope>NUCLEOTIDE SEQUENCE [LARGE SCALE GENOMIC DNA]</scope>
    <source>
        <strain evidence="2 3">DSM 100674</strain>
    </source>
</reference>
<evidence type="ECO:0000313" key="2">
    <source>
        <dbReference type="EMBL" id="SEM35606.1"/>
    </source>
</evidence>
<dbReference type="Gene3D" id="1.20.1050.10">
    <property type="match status" value="1"/>
</dbReference>
<dbReference type="SUPFAM" id="SSF47616">
    <property type="entry name" value="GST C-terminal domain-like"/>
    <property type="match status" value="1"/>
</dbReference>
<name>A0A1H7XP63_9RHOB</name>
<dbReference type="GO" id="GO:0004364">
    <property type="term" value="F:glutathione transferase activity"/>
    <property type="evidence" value="ECO:0007669"/>
    <property type="project" value="TreeGrafter"/>
</dbReference>
<dbReference type="Pfam" id="PF13409">
    <property type="entry name" value="GST_N_2"/>
    <property type="match status" value="1"/>
</dbReference>
<dbReference type="GO" id="GO:0016034">
    <property type="term" value="F:maleylacetoacetate isomerase activity"/>
    <property type="evidence" value="ECO:0007669"/>
    <property type="project" value="TreeGrafter"/>
</dbReference>
<dbReference type="STRING" id="1287727.SAMN05443999_12222"/>
<protein>
    <submittedName>
        <fullName evidence="2">Glutathione S-transferase</fullName>
    </submittedName>
</protein>
<dbReference type="Gene3D" id="3.40.30.10">
    <property type="entry name" value="Glutaredoxin"/>
    <property type="match status" value="1"/>
</dbReference>
<keyword evidence="3" id="KW-1185">Reference proteome</keyword>
<dbReference type="Pfam" id="PF13410">
    <property type="entry name" value="GST_C_2"/>
    <property type="match status" value="1"/>
</dbReference>
<dbReference type="InterPro" id="IPR036282">
    <property type="entry name" value="Glutathione-S-Trfase_C_sf"/>
</dbReference>
<accession>A0A1H7XP63</accession>
<gene>
    <name evidence="2" type="ORF">SAMN05443999_12222</name>
</gene>
<dbReference type="InterPro" id="IPR036249">
    <property type="entry name" value="Thioredoxin-like_sf"/>
</dbReference>
<dbReference type="SUPFAM" id="SSF52833">
    <property type="entry name" value="Thioredoxin-like"/>
    <property type="match status" value="1"/>
</dbReference>
<dbReference type="OrthoDB" id="9810080at2"/>
<dbReference type="PANTHER" id="PTHR42673:SF4">
    <property type="entry name" value="MALEYLACETOACETATE ISOMERASE"/>
    <property type="match status" value="1"/>
</dbReference>
<evidence type="ECO:0000259" key="1">
    <source>
        <dbReference type="PROSITE" id="PS50404"/>
    </source>
</evidence>
<dbReference type="GO" id="GO:0006749">
    <property type="term" value="P:glutathione metabolic process"/>
    <property type="evidence" value="ECO:0007669"/>
    <property type="project" value="TreeGrafter"/>
</dbReference>
<dbReference type="AlphaFoldDB" id="A0A1H7XP63"/>
<organism evidence="2 3">
    <name type="scientific">Roseovarius azorensis</name>
    <dbReference type="NCBI Taxonomy" id="1287727"/>
    <lineage>
        <taxon>Bacteria</taxon>
        <taxon>Pseudomonadati</taxon>
        <taxon>Pseudomonadota</taxon>
        <taxon>Alphaproteobacteria</taxon>
        <taxon>Rhodobacterales</taxon>
        <taxon>Roseobacteraceae</taxon>
        <taxon>Roseovarius</taxon>
    </lineage>
</organism>
<dbReference type="InterPro" id="IPR004045">
    <property type="entry name" value="Glutathione_S-Trfase_N"/>
</dbReference>
<keyword evidence="2" id="KW-0808">Transferase</keyword>
<dbReference type="GO" id="GO:0006559">
    <property type="term" value="P:L-phenylalanine catabolic process"/>
    <property type="evidence" value="ECO:0007669"/>
    <property type="project" value="TreeGrafter"/>
</dbReference>
<dbReference type="PROSITE" id="PS50404">
    <property type="entry name" value="GST_NTER"/>
    <property type="match status" value="1"/>
</dbReference>
<dbReference type="EMBL" id="FOAG01000022">
    <property type="protein sequence ID" value="SEM35606.1"/>
    <property type="molecule type" value="Genomic_DNA"/>
</dbReference>
<sequence length="237" mass="26676">MPAILYVGDAWSASWSICGWLACRLADLEVEVKSIFLYRSETKGEIKAVSPSGKLPVLLDGETVIWDSMAIAEYLWELNPQGHIWPHDFAARCHARCIAAEVHREFEEVRVAMPMNLVKRWPIRNGLPSIDTRMNGPGVKGGREGVRQGLLRMEEIWRDCREKYGAGGPYLFGAQYNFVDALFAPMVSRFVTYDVKAADDVAPYIGVNMDYPPMQEWMARAESDAEVVGREVAMAFP</sequence>
<dbReference type="Proteomes" id="UP000199582">
    <property type="component" value="Unassembled WGS sequence"/>
</dbReference>
<feature type="domain" description="GST N-terminal" evidence="1">
    <location>
        <begin position="1"/>
        <end position="83"/>
    </location>
</feature>
<proteinExistence type="predicted"/>
<evidence type="ECO:0000313" key="3">
    <source>
        <dbReference type="Proteomes" id="UP000199582"/>
    </source>
</evidence>
<dbReference type="PANTHER" id="PTHR42673">
    <property type="entry name" value="MALEYLACETOACETATE ISOMERASE"/>
    <property type="match status" value="1"/>
</dbReference>
<dbReference type="RefSeq" id="WP_093039322.1">
    <property type="nucleotide sequence ID" value="NZ_FOAG01000022.1"/>
</dbReference>